<protein>
    <submittedName>
        <fullName evidence="1">Serine/threonine-protein phosphatase 7 long form-like protein</fullName>
    </submittedName>
</protein>
<reference evidence="1" key="1">
    <citation type="submission" date="2020-09" db="EMBL/GenBank/DDBJ databases">
        <title>Genome-Enabled Discovery of Anthraquinone Biosynthesis in Senna tora.</title>
        <authorList>
            <person name="Kang S.-H."/>
            <person name="Pandey R.P."/>
            <person name="Lee C.-M."/>
            <person name="Sim J.-S."/>
            <person name="Jeong J.-T."/>
            <person name="Choi B.-S."/>
            <person name="Jung M."/>
            <person name="Ginzburg D."/>
            <person name="Zhao K."/>
            <person name="Won S.Y."/>
            <person name="Oh T.-J."/>
            <person name="Yu Y."/>
            <person name="Kim N.-H."/>
            <person name="Lee O.R."/>
            <person name="Lee T.-H."/>
            <person name="Bashyal P."/>
            <person name="Kim T.-S."/>
            <person name="Lee W.-H."/>
            <person name="Kawkins C."/>
            <person name="Kim C.-K."/>
            <person name="Kim J.S."/>
            <person name="Ahn B.O."/>
            <person name="Rhee S.Y."/>
            <person name="Sohng J.K."/>
        </authorList>
    </citation>
    <scope>NUCLEOTIDE SEQUENCE</scope>
    <source>
        <tissue evidence="1">Leaf</tissue>
    </source>
</reference>
<dbReference type="EMBL" id="JAAIUW010000002">
    <property type="protein sequence ID" value="KAF7841616.1"/>
    <property type="molecule type" value="Genomic_DNA"/>
</dbReference>
<name>A0A835CG67_9FABA</name>
<sequence>MGESTSVCGAGTVACNLTGGLNVPLLVMLYRQERAIETRCRSWLCASHTMSVHSSFSDSYYARQRGCAAVLESAGSSRNAVGHDHCAAIRQGQSSVVTRRRTIYLSRVHIRWQGEAEVSKCPLGGHREVASVVLILGTFPKPKQAIVTDNRHSHLSPGERRVASRTNAMVTHSLSPLWQRQGVPPSCYRLAPQRAIASLNTFRTRKSHQSAVLASGDEELQCMGQTSKTHDGNTWHLGFGGAACVPKPQLNPD</sequence>
<dbReference type="Proteomes" id="UP000634136">
    <property type="component" value="Unassembled WGS sequence"/>
</dbReference>
<organism evidence="1 2">
    <name type="scientific">Senna tora</name>
    <dbReference type="NCBI Taxonomy" id="362788"/>
    <lineage>
        <taxon>Eukaryota</taxon>
        <taxon>Viridiplantae</taxon>
        <taxon>Streptophyta</taxon>
        <taxon>Embryophyta</taxon>
        <taxon>Tracheophyta</taxon>
        <taxon>Spermatophyta</taxon>
        <taxon>Magnoliopsida</taxon>
        <taxon>eudicotyledons</taxon>
        <taxon>Gunneridae</taxon>
        <taxon>Pentapetalae</taxon>
        <taxon>rosids</taxon>
        <taxon>fabids</taxon>
        <taxon>Fabales</taxon>
        <taxon>Fabaceae</taxon>
        <taxon>Caesalpinioideae</taxon>
        <taxon>Cassia clade</taxon>
        <taxon>Senna</taxon>
    </lineage>
</organism>
<comment type="caution">
    <text evidence="1">The sequence shown here is derived from an EMBL/GenBank/DDBJ whole genome shotgun (WGS) entry which is preliminary data.</text>
</comment>
<accession>A0A835CG67</accession>
<proteinExistence type="predicted"/>
<evidence type="ECO:0000313" key="1">
    <source>
        <dbReference type="EMBL" id="KAF7841616.1"/>
    </source>
</evidence>
<dbReference type="AlphaFoldDB" id="A0A835CG67"/>
<keyword evidence="2" id="KW-1185">Reference proteome</keyword>
<evidence type="ECO:0000313" key="2">
    <source>
        <dbReference type="Proteomes" id="UP000634136"/>
    </source>
</evidence>
<gene>
    <name evidence="1" type="ORF">G2W53_003914</name>
</gene>